<keyword evidence="2" id="KW-1185">Reference proteome</keyword>
<sequence>MMVRPSRRRLARPDQPELQSRIKCLPVARSMRPWSEPLWSHDDATTPTPRPLCLGPRSSAPFRVSSFLAFASCVPILPPSCEGGIRAAVAQETRWTLAVNPSSTLSRYHTSVRTTASPGDRYFVAAAIRILATSFFGSRHAF</sequence>
<comment type="caution">
    <text evidence="1">The sequence shown here is derived from an EMBL/GenBank/DDBJ whole genome shotgun (WGS) entry which is preliminary data.</text>
</comment>
<organism evidence="1 2">
    <name type="scientific">Colletotrichum zoysiae</name>
    <dbReference type="NCBI Taxonomy" id="1216348"/>
    <lineage>
        <taxon>Eukaryota</taxon>
        <taxon>Fungi</taxon>
        <taxon>Dikarya</taxon>
        <taxon>Ascomycota</taxon>
        <taxon>Pezizomycotina</taxon>
        <taxon>Sordariomycetes</taxon>
        <taxon>Hypocreomycetidae</taxon>
        <taxon>Glomerellales</taxon>
        <taxon>Glomerellaceae</taxon>
        <taxon>Colletotrichum</taxon>
        <taxon>Colletotrichum graminicola species complex</taxon>
    </lineage>
</organism>
<name>A0AAD9LYJ8_9PEZI</name>
<protein>
    <submittedName>
        <fullName evidence="1">Uncharacterized protein</fullName>
    </submittedName>
</protein>
<evidence type="ECO:0000313" key="1">
    <source>
        <dbReference type="EMBL" id="KAK2023040.1"/>
    </source>
</evidence>
<dbReference type="EMBL" id="MU843015">
    <property type="protein sequence ID" value="KAK2023040.1"/>
    <property type="molecule type" value="Genomic_DNA"/>
</dbReference>
<evidence type="ECO:0000313" key="2">
    <source>
        <dbReference type="Proteomes" id="UP001232148"/>
    </source>
</evidence>
<dbReference type="AlphaFoldDB" id="A0AAD9LYJ8"/>
<dbReference type="Proteomes" id="UP001232148">
    <property type="component" value="Unassembled WGS sequence"/>
</dbReference>
<gene>
    <name evidence="1" type="ORF">LX32DRAFT_165325</name>
</gene>
<reference evidence="1" key="1">
    <citation type="submission" date="2021-06" db="EMBL/GenBank/DDBJ databases">
        <title>Comparative genomics, transcriptomics and evolutionary studies reveal genomic signatures of adaptation to plant cell wall in hemibiotrophic fungi.</title>
        <authorList>
            <consortium name="DOE Joint Genome Institute"/>
            <person name="Baroncelli R."/>
            <person name="Diaz J.F."/>
            <person name="Benocci T."/>
            <person name="Peng M."/>
            <person name="Battaglia E."/>
            <person name="Haridas S."/>
            <person name="Andreopoulos W."/>
            <person name="Labutti K."/>
            <person name="Pangilinan J."/>
            <person name="Floch G.L."/>
            <person name="Makela M.R."/>
            <person name="Henrissat B."/>
            <person name="Grigoriev I.V."/>
            <person name="Crouch J.A."/>
            <person name="De Vries R.P."/>
            <person name="Sukno S.A."/>
            <person name="Thon M.R."/>
        </authorList>
    </citation>
    <scope>NUCLEOTIDE SEQUENCE</scope>
    <source>
        <strain evidence="1">MAFF235873</strain>
    </source>
</reference>
<proteinExistence type="predicted"/>
<accession>A0AAD9LYJ8</accession>